<accession>A0A9P2TCV2</accession>
<evidence type="ECO:0000256" key="6">
    <source>
        <dbReference type="SAM" id="Phobius"/>
    </source>
</evidence>
<dbReference type="GO" id="GO:0005886">
    <property type="term" value="C:plasma membrane"/>
    <property type="evidence" value="ECO:0007669"/>
    <property type="project" value="UniProtKB-SubCell"/>
</dbReference>
<evidence type="ECO:0000256" key="1">
    <source>
        <dbReference type="ARBA" id="ARBA00004651"/>
    </source>
</evidence>
<proteinExistence type="predicted"/>
<keyword evidence="3 6" id="KW-0812">Transmembrane</keyword>
<evidence type="ECO:0000256" key="3">
    <source>
        <dbReference type="ARBA" id="ARBA00022692"/>
    </source>
</evidence>
<feature type="transmembrane region" description="Helical" evidence="6">
    <location>
        <begin position="164"/>
        <end position="185"/>
    </location>
</feature>
<dbReference type="NCBIfam" id="TIGR00765">
    <property type="entry name" value="yihY_not_rbn"/>
    <property type="match status" value="1"/>
</dbReference>
<feature type="transmembrane region" description="Helical" evidence="6">
    <location>
        <begin position="77"/>
        <end position="98"/>
    </location>
</feature>
<feature type="transmembrane region" description="Helical" evidence="6">
    <location>
        <begin position="12"/>
        <end position="37"/>
    </location>
</feature>
<feature type="transmembrane region" description="Helical" evidence="6">
    <location>
        <begin position="197"/>
        <end position="218"/>
    </location>
</feature>
<evidence type="ECO:0000256" key="5">
    <source>
        <dbReference type="ARBA" id="ARBA00023136"/>
    </source>
</evidence>
<evidence type="ECO:0000256" key="2">
    <source>
        <dbReference type="ARBA" id="ARBA00022475"/>
    </source>
</evidence>
<reference evidence="7 8" key="1">
    <citation type="journal article" date="2013" name="Genome Announc.">
        <title>Draft Genome Sequence of the Lignocellulose Decomposer Thermobifida fusca Strain TM51.</title>
        <authorList>
            <person name="Toth A."/>
            <person name="Barna T."/>
            <person name="Nagy I."/>
            <person name="Horvath B."/>
            <person name="Nagy I."/>
            <person name="Tancsics A."/>
            <person name="Kriszt B."/>
            <person name="Baka E."/>
            <person name="Fekete C."/>
            <person name="Kukolya J."/>
        </authorList>
    </citation>
    <scope>NUCLEOTIDE SEQUENCE [LARGE SCALE GENOMIC DNA]</scope>
    <source>
        <strain evidence="7 8">TM51</strain>
    </source>
</reference>
<evidence type="ECO:0000313" key="8">
    <source>
        <dbReference type="Proteomes" id="UP000014184"/>
    </source>
</evidence>
<protein>
    <submittedName>
        <fullName evidence="7">Ribonuclease BN</fullName>
    </submittedName>
</protein>
<dbReference type="PANTHER" id="PTHR30213:SF0">
    <property type="entry name" value="UPF0761 MEMBRANE PROTEIN YIHY"/>
    <property type="match status" value="1"/>
</dbReference>
<keyword evidence="4 6" id="KW-1133">Transmembrane helix</keyword>
<name>A0A9P2TCV2_THEFU</name>
<dbReference type="PANTHER" id="PTHR30213">
    <property type="entry name" value="INNER MEMBRANE PROTEIN YHJD"/>
    <property type="match status" value="1"/>
</dbReference>
<comment type="caution">
    <text evidence="7">The sequence shown here is derived from an EMBL/GenBank/DDBJ whole genome shotgun (WGS) entry which is preliminary data.</text>
</comment>
<dbReference type="Pfam" id="PF03631">
    <property type="entry name" value="Virul_fac_BrkB"/>
    <property type="match status" value="1"/>
</dbReference>
<sequence>MEFKEDNLTDLAAGLTYYAVLSIFPALLVLVSLLGLAGQSATDTISDQLSAVAPDETVEIVTGVLTNLQANQATASLVGLLSLALAVWSASAYVAAFMRAANIVYDIREGRPFWKTLPVRVGITLLLLTLVAISALAVILSGGVAQWVGNFIGAGPTAVTLWNIVKWPVLVLLMMFMVSVLYWAAPNVKRPFRWVSPGGIVAVLIWLGASAAFAFYVANFANYNRTYGSLAAVVIFLVWLWISNIAILLGIEYNAEIERSRALQAGQRLTVEPYVEPRDVPKPRPFHHRPKPE</sequence>
<keyword evidence="8" id="KW-1185">Reference proteome</keyword>
<dbReference type="AlphaFoldDB" id="A0A9P2TCV2"/>
<dbReference type="Proteomes" id="UP000014184">
    <property type="component" value="Unassembled WGS sequence"/>
</dbReference>
<comment type="subcellular location">
    <subcellularLocation>
        <location evidence="1">Cell membrane</location>
        <topology evidence="1">Multi-pass membrane protein</topology>
    </subcellularLocation>
</comment>
<feature type="transmembrane region" description="Helical" evidence="6">
    <location>
        <begin position="230"/>
        <end position="251"/>
    </location>
</feature>
<dbReference type="InterPro" id="IPR017039">
    <property type="entry name" value="Virul_fac_BrkB"/>
</dbReference>
<dbReference type="PIRSF" id="PIRSF035875">
    <property type="entry name" value="RNase_BN"/>
    <property type="match status" value="1"/>
</dbReference>
<dbReference type="EMBL" id="AOSG01000007">
    <property type="protein sequence ID" value="EOR72635.1"/>
    <property type="molecule type" value="Genomic_DNA"/>
</dbReference>
<organism evidence="7 8">
    <name type="scientific">Thermobifida fusca TM51</name>
    <dbReference type="NCBI Taxonomy" id="1169414"/>
    <lineage>
        <taxon>Bacteria</taxon>
        <taxon>Bacillati</taxon>
        <taxon>Actinomycetota</taxon>
        <taxon>Actinomycetes</taxon>
        <taxon>Streptosporangiales</taxon>
        <taxon>Nocardiopsidaceae</taxon>
        <taxon>Thermobifida</taxon>
    </lineage>
</organism>
<gene>
    <name evidence="7" type="ORF">TM51_01595</name>
</gene>
<keyword evidence="2" id="KW-1003">Cell membrane</keyword>
<evidence type="ECO:0000256" key="4">
    <source>
        <dbReference type="ARBA" id="ARBA00022989"/>
    </source>
</evidence>
<feature type="transmembrane region" description="Helical" evidence="6">
    <location>
        <begin position="119"/>
        <end position="144"/>
    </location>
</feature>
<keyword evidence="5 6" id="KW-0472">Membrane</keyword>
<evidence type="ECO:0000313" key="7">
    <source>
        <dbReference type="EMBL" id="EOR72635.1"/>
    </source>
</evidence>